<organism evidence="1">
    <name type="scientific">Ananas comosus var. bracteatus</name>
    <name type="common">red pineapple</name>
    <dbReference type="NCBI Taxonomy" id="296719"/>
    <lineage>
        <taxon>Eukaryota</taxon>
        <taxon>Viridiplantae</taxon>
        <taxon>Streptophyta</taxon>
        <taxon>Embryophyta</taxon>
        <taxon>Tracheophyta</taxon>
        <taxon>Spermatophyta</taxon>
        <taxon>Magnoliopsida</taxon>
        <taxon>Liliopsida</taxon>
        <taxon>Poales</taxon>
        <taxon>Bromeliaceae</taxon>
        <taxon>Bromelioideae</taxon>
        <taxon>Ananas</taxon>
    </lineage>
</organism>
<protein>
    <submittedName>
        <fullName evidence="1">Uncharacterized protein</fullName>
    </submittedName>
</protein>
<evidence type="ECO:0000313" key="1">
    <source>
        <dbReference type="EMBL" id="CAD1836010.1"/>
    </source>
</evidence>
<sequence>MLAKRLRTISIPSGLISSSLSPLPPSSLETFPSSHLEHYSFSQETDATSVQVGTPGCDTSIGIFVEKEGCRPCTALLRRWSSEDEEHLHPRQLDFLLPSAFAVFFIRNFHVFTPGASLFQVGQGRRIISIPSGSISFSPSSSAVFFVGNFPVFAPGAPLFQEEFCGQPPGDASWGGSGNIGRPTECGVCWWCTRTARAGEARPLVALEVAEAMAKYIILGVDCFCLTIPTALWIDMLNLATVHVRSLH</sequence>
<proteinExistence type="predicted"/>
<accession>A0A6V7PZ37</accession>
<dbReference type="AlphaFoldDB" id="A0A6V7PZ37"/>
<reference evidence="1" key="1">
    <citation type="submission" date="2020-07" db="EMBL/GenBank/DDBJ databases">
        <authorList>
            <person name="Lin J."/>
        </authorList>
    </citation>
    <scope>NUCLEOTIDE SEQUENCE</scope>
</reference>
<name>A0A6V7PZ37_ANACO</name>
<gene>
    <name evidence="1" type="ORF">CB5_LOCUS19221</name>
</gene>
<dbReference type="EMBL" id="LR862153">
    <property type="protein sequence ID" value="CAD1836010.1"/>
    <property type="molecule type" value="Genomic_DNA"/>
</dbReference>